<dbReference type="Proteomes" id="UP001565242">
    <property type="component" value="Unassembled WGS sequence"/>
</dbReference>
<accession>A0ABV4D9G1</accession>
<dbReference type="InterPro" id="IPR011991">
    <property type="entry name" value="ArsR-like_HTH"/>
</dbReference>
<dbReference type="InterPro" id="IPR036388">
    <property type="entry name" value="WH-like_DNA-bd_sf"/>
</dbReference>
<dbReference type="RefSeq" id="WP_369918568.1">
    <property type="nucleotide sequence ID" value="NZ_JBCLSQ010000019.1"/>
</dbReference>
<evidence type="ECO:0000313" key="5">
    <source>
        <dbReference type="EMBL" id="MEY8538396.1"/>
    </source>
</evidence>
<dbReference type="SMART" id="SM00347">
    <property type="entry name" value="HTH_MARR"/>
    <property type="match status" value="1"/>
</dbReference>
<dbReference type="InterPro" id="IPR000792">
    <property type="entry name" value="Tscrpt_reg_LuxR_C"/>
</dbReference>
<gene>
    <name evidence="5" type="ORF">AALM99_08075</name>
</gene>
<name>A0ABV4D9G1_9LACT</name>
<evidence type="ECO:0000256" key="2">
    <source>
        <dbReference type="ARBA" id="ARBA00023125"/>
    </source>
</evidence>
<keyword evidence="3" id="KW-0804">Transcription</keyword>
<dbReference type="PANTHER" id="PTHR42756:SF1">
    <property type="entry name" value="TRANSCRIPTIONAL REPRESSOR OF EMRAB OPERON"/>
    <property type="match status" value="1"/>
</dbReference>
<proteinExistence type="predicted"/>
<dbReference type="PROSITE" id="PS00622">
    <property type="entry name" value="HTH_LUXR_1"/>
    <property type="match status" value="1"/>
</dbReference>
<dbReference type="PROSITE" id="PS50995">
    <property type="entry name" value="HTH_MARR_2"/>
    <property type="match status" value="1"/>
</dbReference>
<feature type="domain" description="HTH marR-type" evidence="4">
    <location>
        <begin position="2"/>
        <end position="144"/>
    </location>
</feature>
<evidence type="ECO:0000256" key="3">
    <source>
        <dbReference type="ARBA" id="ARBA00023163"/>
    </source>
</evidence>
<keyword evidence="6" id="KW-1185">Reference proteome</keyword>
<evidence type="ECO:0000256" key="1">
    <source>
        <dbReference type="ARBA" id="ARBA00023015"/>
    </source>
</evidence>
<organism evidence="5 6">
    <name type="scientific">Lactococcus muris</name>
    <dbReference type="NCBI Taxonomy" id="2941330"/>
    <lineage>
        <taxon>Bacteria</taxon>
        <taxon>Bacillati</taxon>
        <taxon>Bacillota</taxon>
        <taxon>Bacilli</taxon>
        <taxon>Lactobacillales</taxon>
        <taxon>Streptococcaceae</taxon>
        <taxon>Lactococcus</taxon>
    </lineage>
</organism>
<evidence type="ECO:0000313" key="6">
    <source>
        <dbReference type="Proteomes" id="UP001565242"/>
    </source>
</evidence>
<dbReference type="Gene3D" id="1.10.10.10">
    <property type="entry name" value="Winged helix-like DNA-binding domain superfamily/Winged helix DNA-binding domain"/>
    <property type="match status" value="1"/>
</dbReference>
<keyword evidence="1" id="KW-0805">Transcription regulation</keyword>
<dbReference type="CDD" id="cd00090">
    <property type="entry name" value="HTH_ARSR"/>
    <property type="match status" value="1"/>
</dbReference>
<dbReference type="SUPFAM" id="SSF46785">
    <property type="entry name" value="Winged helix' DNA-binding domain"/>
    <property type="match status" value="1"/>
</dbReference>
<evidence type="ECO:0000259" key="4">
    <source>
        <dbReference type="PROSITE" id="PS50995"/>
    </source>
</evidence>
<dbReference type="EMBL" id="JBCLSQ010000019">
    <property type="protein sequence ID" value="MEY8538396.1"/>
    <property type="molecule type" value="Genomic_DNA"/>
</dbReference>
<dbReference type="PRINTS" id="PR00598">
    <property type="entry name" value="HTHMARR"/>
</dbReference>
<protein>
    <submittedName>
        <fullName evidence="5">MarR family winged helix-turn-helix transcriptional regulator</fullName>
    </submittedName>
</protein>
<dbReference type="InterPro" id="IPR000835">
    <property type="entry name" value="HTH_MarR-typ"/>
</dbReference>
<sequence>MSAETNKLLSLFSKLLHNPQLIMALHRERMSSKLGERKPRMGAQGLLVELWKTDGLTNAEIAELLDIRPSSVTAQVKSLEQRGLVKRVTDENDKRVSRVFLTEEGKQAQVDYKESQDDLSEGIFGHLTKEEQVTFIHILEKLEESIKGEEEIDFHLAGMRPDSFDPRMIHHMGREMEEKMRKEMCHHMREAHKPWNFPYQPRNKRSENWDDF</sequence>
<keyword evidence="2" id="KW-0238">DNA-binding</keyword>
<comment type="caution">
    <text evidence="5">The sequence shown here is derived from an EMBL/GenBank/DDBJ whole genome shotgun (WGS) entry which is preliminary data.</text>
</comment>
<dbReference type="Pfam" id="PF01047">
    <property type="entry name" value="MarR"/>
    <property type="match status" value="1"/>
</dbReference>
<dbReference type="PANTHER" id="PTHR42756">
    <property type="entry name" value="TRANSCRIPTIONAL REGULATOR, MARR"/>
    <property type="match status" value="1"/>
</dbReference>
<reference evidence="5 6" key="1">
    <citation type="submission" date="2024-03" db="EMBL/GenBank/DDBJ databases">
        <title>Mouse gut bacterial collection (mGBC) of GemPharmatech.</title>
        <authorList>
            <person name="He Y."/>
            <person name="Dong L."/>
            <person name="Wu D."/>
            <person name="Gao X."/>
            <person name="Lin Z."/>
        </authorList>
    </citation>
    <scope>NUCLEOTIDE SEQUENCE [LARGE SCALE GENOMIC DNA]</scope>
    <source>
        <strain evidence="5 6">20-218</strain>
    </source>
</reference>
<dbReference type="InterPro" id="IPR036390">
    <property type="entry name" value="WH_DNA-bd_sf"/>
</dbReference>